<dbReference type="AlphaFoldDB" id="A0A834Y0X5"/>
<dbReference type="GO" id="GO:0005615">
    <property type="term" value="C:extracellular space"/>
    <property type="evidence" value="ECO:0007669"/>
    <property type="project" value="InterPro"/>
</dbReference>
<dbReference type="PANTHER" id="PTHR11461">
    <property type="entry name" value="SERINE PROTEASE INHIBITOR, SERPIN"/>
    <property type="match status" value="1"/>
</dbReference>
<dbReference type="InterPro" id="IPR000215">
    <property type="entry name" value="Serpin_fam"/>
</dbReference>
<evidence type="ECO:0000256" key="10">
    <source>
        <dbReference type="SAM" id="SignalP"/>
    </source>
</evidence>
<organism evidence="12 13">
    <name type="scientific">Aphidius gifuensis</name>
    <name type="common">Parasitoid wasp</name>
    <dbReference type="NCBI Taxonomy" id="684658"/>
    <lineage>
        <taxon>Eukaryota</taxon>
        <taxon>Metazoa</taxon>
        <taxon>Ecdysozoa</taxon>
        <taxon>Arthropoda</taxon>
        <taxon>Hexapoda</taxon>
        <taxon>Insecta</taxon>
        <taxon>Pterygota</taxon>
        <taxon>Neoptera</taxon>
        <taxon>Endopterygota</taxon>
        <taxon>Hymenoptera</taxon>
        <taxon>Apocrita</taxon>
        <taxon>Ichneumonoidea</taxon>
        <taxon>Braconidae</taxon>
        <taxon>Aphidiinae</taxon>
        <taxon>Aphidius</taxon>
    </lineage>
</organism>
<dbReference type="GO" id="GO:0004867">
    <property type="term" value="F:serine-type endopeptidase inhibitor activity"/>
    <property type="evidence" value="ECO:0007669"/>
    <property type="project" value="UniProtKB-KW"/>
</dbReference>
<feature type="domain" description="Serpin" evidence="11">
    <location>
        <begin position="463"/>
        <end position="824"/>
    </location>
</feature>
<evidence type="ECO:0000256" key="9">
    <source>
        <dbReference type="SAM" id="MobiDB-lite"/>
    </source>
</evidence>
<keyword evidence="5 10" id="KW-0732">Signal</keyword>
<evidence type="ECO:0000256" key="1">
    <source>
        <dbReference type="ARBA" id="ARBA00004613"/>
    </source>
</evidence>
<dbReference type="InterPro" id="IPR042185">
    <property type="entry name" value="Serpin_sf_2"/>
</dbReference>
<proteinExistence type="inferred from homology"/>
<feature type="region of interest" description="Disordered" evidence="9">
    <location>
        <begin position="821"/>
        <end position="842"/>
    </location>
</feature>
<comment type="caution">
    <text evidence="12">The sequence shown here is derived from an EMBL/GenBank/DDBJ whole genome shotgun (WGS) entry which is preliminary data.</text>
</comment>
<dbReference type="FunFam" id="2.30.39.10:FF:000030">
    <property type="entry name" value="Serpin 2"/>
    <property type="match status" value="1"/>
</dbReference>
<evidence type="ECO:0000313" key="12">
    <source>
        <dbReference type="EMBL" id="KAF7996596.1"/>
    </source>
</evidence>
<dbReference type="InterPro" id="IPR042178">
    <property type="entry name" value="Serpin_sf_1"/>
</dbReference>
<keyword evidence="7" id="KW-0325">Glycoprotein</keyword>
<dbReference type="SMART" id="SM00093">
    <property type="entry name" value="SERPIN"/>
    <property type="match status" value="2"/>
</dbReference>
<evidence type="ECO:0000256" key="8">
    <source>
        <dbReference type="RuleBase" id="RU000411"/>
    </source>
</evidence>
<comment type="subcellular location">
    <subcellularLocation>
        <location evidence="1">Secreted</location>
    </subcellularLocation>
</comment>
<dbReference type="SUPFAM" id="SSF56574">
    <property type="entry name" value="Serpins"/>
    <property type="match status" value="2"/>
</dbReference>
<name>A0A834Y0X5_APHGI</name>
<feature type="signal peptide" evidence="10">
    <location>
        <begin position="1"/>
        <end position="23"/>
    </location>
</feature>
<dbReference type="InterPro" id="IPR023796">
    <property type="entry name" value="Serpin_dom"/>
</dbReference>
<dbReference type="PANTHER" id="PTHR11461:SF357">
    <property type="entry name" value="SERINE PROTEASE INHIBITOR 27A"/>
    <property type="match status" value="1"/>
</dbReference>
<dbReference type="OrthoDB" id="671595at2759"/>
<reference evidence="12 13" key="1">
    <citation type="submission" date="2020-08" db="EMBL/GenBank/DDBJ databases">
        <title>Aphidius gifuensis genome sequencing and assembly.</title>
        <authorList>
            <person name="Du Z."/>
        </authorList>
    </citation>
    <scope>NUCLEOTIDE SEQUENCE [LARGE SCALE GENOMIC DNA]</scope>
    <source>
        <strain evidence="12">YNYX2018</strain>
        <tissue evidence="12">Adults</tissue>
    </source>
</reference>
<dbReference type="InterPro" id="IPR023795">
    <property type="entry name" value="Serpin_CS"/>
</dbReference>
<dbReference type="Proteomes" id="UP000639338">
    <property type="component" value="Unassembled WGS sequence"/>
</dbReference>
<keyword evidence="13" id="KW-1185">Reference proteome</keyword>
<protein>
    <recommendedName>
        <fullName evidence="11">Serpin domain-containing protein</fullName>
    </recommendedName>
</protein>
<dbReference type="Pfam" id="PF00079">
    <property type="entry name" value="Serpin"/>
    <property type="match status" value="2"/>
</dbReference>
<feature type="chain" id="PRO_5032556752" description="Serpin domain-containing protein" evidence="10">
    <location>
        <begin position="24"/>
        <end position="842"/>
    </location>
</feature>
<evidence type="ECO:0000313" key="13">
    <source>
        <dbReference type="Proteomes" id="UP000639338"/>
    </source>
</evidence>
<evidence type="ECO:0000256" key="2">
    <source>
        <dbReference type="ARBA" id="ARBA00009500"/>
    </source>
</evidence>
<dbReference type="InterPro" id="IPR036186">
    <property type="entry name" value="Serpin_sf"/>
</dbReference>
<evidence type="ECO:0000259" key="11">
    <source>
        <dbReference type="SMART" id="SM00093"/>
    </source>
</evidence>
<dbReference type="CDD" id="cd19578">
    <property type="entry name" value="serpinK_insect_SRPN2-like"/>
    <property type="match status" value="1"/>
</dbReference>
<gene>
    <name evidence="12" type="ORF">HCN44_002242</name>
</gene>
<evidence type="ECO:0000256" key="5">
    <source>
        <dbReference type="ARBA" id="ARBA00022729"/>
    </source>
</evidence>
<evidence type="ECO:0000256" key="6">
    <source>
        <dbReference type="ARBA" id="ARBA00022900"/>
    </source>
</evidence>
<dbReference type="Gene3D" id="2.30.39.10">
    <property type="entry name" value="Alpha-1-antitrypsin, domain 1"/>
    <property type="match status" value="2"/>
</dbReference>
<comment type="similarity">
    <text evidence="2 8">Belongs to the serpin family.</text>
</comment>
<evidence type="ECO:0000256" key="7">
    <source>
        <dbReference type="ARBA" id="ARBA00023180"/>
    </source>
</evidence>
<evidence type="ECO:0000256" key="3">
    <source>
        <dbReference type="ARBA" id="ARBA00022525"/>
    </source>
</evidence>
<feature type="compositionally biased region" description="Polar residues" evidence="9">
    <location>
        <begin position="831"/>
        <end position="842"/>
    </location>
</feature>
<sequence>MKSSLLISRILLFIVLAINGIQCQLNNFPQAYQYNIDNDDFFVPYQGERFSVFDWNFCKAMANKYRGNFLMSPLSLKITLILLLEGSEDDTSREIVQALHLPLNGFAGRYSTRNQFRRIIHSLKPTSNEYKLNLATKIFISSDIVTRQSYASIIDVFYSTGIVSTNFNDATKTASLINKWISDTTEGNINNMIDDENSIKDSVMVMMNVLFFKGLWHKNYFNTQDTKIGKFHETKNSNWDVQFMSTVGNFYYAESLELDAKILRIPYLGHKFSMYLILPRTLDGLDNLIKNIDPYVLTKNVWLMQSLPVDVVLPKFKFEFTSHLEPVLRELGIKKIFEEDASLNGIAQSKKNSPKLSVTDFIQKAGIEVNEKGTTAFAATEIDIGNKIGDQEFHADHPFMFYIEDETTGTILFMGRVTNPSQKNGATIRKNTDIPTTFGHLIPTRGVISAEASATERFNYFNSELFQEANEASNGNIVISPLCVKTALTILTEATGGKTRQELLSTLRLPQEPNQIREISNRIRLSYSQQIKPESELNIANRLWTSRGAHLTPEFNNILINNYGSDAQYVEFSDVLLTSKTINEWVRRYTNNHISSIIEPGTISPETQLLLTSALYFKGTWLKAFDESSTRILRCFKVSSTNCQQAIMMENISKYRYASIPALDADVVELPYTDGRLSMLILLPKNEGLENIQTLSRDLAHRSILSILSNLEETEILLQVPKFSIEYKNDLRFVLEKLGIKEIFDSNANFTGVSGMSARVGSVYHTSKIEINEAGTVAAAVTGLSVVPLIGSSMTTFRADRPFIFTVIDRQNGNMIFAGRVVDPNSPPSKPTKQQAQYQKNY</sequence>
<evidence type="ECO:0000256" key="4">
    <source>
        <dbReference type="ARBA" id="ARBA00022690"/>
    </source>
</evidence>
<dbReference type="Gene3D" id="3.30.497.10">
    <property type="entry name" value="Antithrombin, subunit I, domain 2"/>
    <property type="match status" value="2"/>
</dbReference>
<keyword evidence="4" id="KW-0646">Protease inhibitor</keyword>
<feature type="domain" description="Serpin" evidence="11">
    <location>
        <begin position="55"/>
        <end position="420"/>
    </location>
</feature>
<dbReference type="PROSITE" id="PS00284">
    <property type="entry name" value="SERPIN"/>
    <property type="match status" value="2"/>
</dbReference>
<keyword evidence="3" id="KW-0964">Secreted</keyword>
<accession>A0A834Y0X5</accession>
<dbReference type="EMBL" id="JACMRX010000001">
    <property type="protein sequence ID" value="KAF7996596.1"/>
    <property type="molecule type" value="Genomic_DNA"/>
</dbReference>
<keyword evidence="6" id="KW-0722">Serine protease inhibitor</keyword>